<dbReference type="Proteomes" id="UP000178526">
    <property type="component" value="Unassembled WGS sequence"/>
</dbReference>
<organism evidence="1 2">
    <name type="scientific">Candidatus Schekmanbacteria bacterium GWA2_38_11</name>
    <dbReference type="NCBI Taxonomy" id="1817876"/>
    <lineage>
        <taxon>Bacteria</taxon>
        <taxon>Candidatus Schekmaniibacteriota</taxon>
    </lineage>
</organism>
<proteinExistence type="predicted"/>
<gene>
    <name evidence="1" type="ORF">A2042_05400</name>
</gene>
<accession>A0A1F7RAB0</accession>
<evidence type="ECO:0000313" key="2">
    <source>
        <dbReference type="Proteomes" id="UP000178526"/>
    </source>
</evidence>
<dbReference type="EMBL" id="MGDB01000155">
    <property type="protein sequence ID" value="OGL38158.1"/>
    <property type="molecule type" value="Genomic_DNA"/>
</dbReference>
<sequence length="390" mass="45565">MSNLNHYVPILKWKRAEQSALQALEDKEKNTMTPLIELVMPTVSRDRTEGEKKNKKRIRKTDEEIFTEIIKKFKEKRVKEIPQEILQSWGTRPVFLDFTLLHEAQLTIQLKINSLNEIILTGMDIGLKIIPVINLNDDSKIKETVASLSKKYNQGICLRVAPSDLANTKNLNKKIEVFLKEINLSKKNIDLLIDIKEIQENGGQYMQFVNASQKIEDLSEWRNFIFASGAFPENLSKCKLDEPTFLPRFDWQNWLSYTERKDLTRNPVFADYTIRNPIFKEELQYYQSTPSIKYTREKCWLIMKGKMGESYHYLTNAKLLVEDTKYFDGEAFSWGDKNIAQKAKYYHQYIRDFNSGKIKKGKGTGRNTDWIAWGISHHLILVINQIANLP</sequence>
<dbReference type="InterPro" id="IPR025683">
    <property type="entry name" value="Protein_beta"/>
</dbReference>
<name>A0A1F7RAB0_9BACT</name>
<dbReference type="AlphaFoldDB" id="A0A1F7RAB0"/>
<reference evidence="1 2" key="1">
    <citation type="journal article" date="2016" name="Nat. Commun.">
        <title>Thousands of microbial genomes shed light on interconnected biogeochemical processes in an aquifer system.</title>
        <authorList>
            <person name="Anantharaman K."/>
            <person name="Brown C.T."/>
            <person name="Hug L.A."/>
            <person name="Sharon I."/>
            <person name="Castelle C.J."/>
            <person name="Probst A.J."/>
            <person name="Thomas B.C."/>
            <person name="Singh A."/>
            <person name="Wilkins M.J."/>
            <person name="Karaoz U."/>
            <person name="Brodie E.L."/>
            <person name="Williams K.H."/>
            <person name="Hubbard S.S."/>
            <person name="Banfield J.F."/>
        </authorList>
    </citation>
    <scope>NUCLEOTIDE SEQUENCE [LARGE SCALE GENOMIC DNA]</scope>
</reference>
<protein>
    <submittedName>
        <fullName evidence="1">Uncharacterized protein</fullName>
    </submittedName>
</protein>
<evidence type="ECO:0000313" key="1">
    <source>
        <dbReference type="EMBL" id="OGL38158.1"/>
    </source>
</evidence>
<comment type="caution">
    <text evidence="1">The sequence shown here is derived from an EMBL/GenBank/DDBJ whole genome shotgun (WGS) entry which is preliminary data.</text>
</comment>
<dbReference type="Pfam" id="PF14350">
    <property type="entry name" value="Beta_protein"/>
    <property type="match status" value="1"/>
</dbReference>